<sequence>MSWPTVAQQLLQRNQVCLYRKRRCSLMRLIRWNGGGCTCTCVQVLDLLVEIIGVEAIVCDNRALARRHAIQFAIEVGFWSIIFEGDSLAMVKALNDIRPAIEDAKALVTHLR</sequence>
<evidence type="ECO:0000313" key="3">
    <source>
        <dbReference type="Proteomes" id="UP000237347"/>
    </source>
</evidence>
<comment type="caution">
    <text evidence="2">The sequence shown here is derived from an EMBL/GenBank/DDBJ whole genome shotgun (WGS) entry which is preliminary data.</text>
</comment>
<keyword evidence="3" id="KW-1185">Reference proteome</keyword>
<proteinExistence type="predicted"/>
<feature type="domain" description="RNase H type-1" evidence="1">
    <location>
        <begin position="65"/>
        <end position="111"/>
    </location>
</feature>
<evidence type="ECO:0000259" key="1">
    <source>
        <dbReference type="Pfam" id="PF13456"/>
    </source>
</evidence>
<dbReference type="InterPro" id="IPR002156">
    <property type="entry name" value="RNaseH_domain"/>
</dbReference>
<dbReference type="EMBL" id="PKMF04000116">
    <property type="protein sequence ID" value="KAK7849279.1"/>
    <property type="molecule type" value="Genomic_DNA"/>
</dbReference>
<protein>
    <recommendedName>
        <fullName evidence="1">RNase H type-1 domain-containing protein</fullName>
    </recommendedName>
</protein>
<dbReference type="GO" id="GO:0004523">
    <property type="term" value="F:RNA-DNA hybrid ribonuclease activity"/>
    <property type="evidence" value="ECO:0007669"/>
    <property type="project" value="InterPro"/>
</dbReference>
<dbReference type="Proteomes" id="UP000237347">
    <property type="component" value="Unassembled WGS sequence"/>
</dbReference>
<dbReference type="GO" id="GO:0003676">
    <property type="term" value="F:nucleic acid binding"/>
    <property type="evidence" value="ECO:0007669"/>
    <property type="project" value="InterPro"/>
</dbReference>
<evidence type="ECO:0000313" key="2">
    <source>
        <dbReference type="EMBL" id="KAK7849279.1"/>
    </source>
</evidence>
<organism evidence="2 3">
    <name type="scientific">Quercus suber</name>
    <name type="common">Cork oak</name>
    <dbReference type="NCBI Taxonomy" id="58331"/>
    <lineage>
        <taxon>Eukaryota</taxon>
        <taxon>Viridiplantae</taxon>
        <taxon>Streptophyta</taxon>
        <taxon>Embryophyta</taxon>
        <taxon>Tracheophyta</taxon>
        <taxon>Spermatophyta</taxon>
        <taxon>Magnoliopsida</taxon>
        <taxon>eudicotyledons</taxon>
        <taxon>Gunneridae</taxon>
        <taxon>Pentapetalae</taxon>
        <taxon>rosids</taxon>
        <taxon>fabids</taxon>
        <taxon>Fagales</taxon>
        <taxon>Fagaceae</taxon>
        <taxon>Quercus</taxon>
    </lineage>
</organism>
<dbReference type="AlphaFoldDB" id="A0AAW0LCR8"/>
<accession>A0AAW0LCR8</accession>
<dbReference type="Pfam" id="PF13456">
    <property type="entry name" value="RVT_3"/>
    <property type="match status" value="1"/>
</dbReference>
<name>A0AAW0LCR8_QUESU</name>
<gene>
    <name evidence="2" type="ORF">CFP56_003227</name>
</gene>
<reference evidence="2 3" key="1">
    <citation type="journal article" date="2018" name="Sci. Data">
        <title>The draft genome sequence of cork oak.</title>
        <authorList>
            <person name="Ramos A.M."/>
            <person name="Usie A."/>
            <person name="Barbosa P."/>
            <person name="Barros P.M."/>
            <person name="Capote T."/>
            <person name="Chaves I."/>
            <person name="Simoes F."/>
            <person name="Abreu I."/>
            <person name="Carrasquinho I."/>
            <person name="Faro C."/>
            <person name="Guimaraes J.B."/>
            <person name="Mendonca D."/>
            <person name="Nobrega F."/>
            <person name="Rodrigues L."/>
            <person name="Saibo N.J.M."/>
            <person name="Varela M.C."/>
            <person name="Egas C."/>
            <person name="Matos J."/>
            <person name="Miguel C.M."/>
            <person name="Oliveira M.M."/>
            <person name="Ricardo C.P."/>
            <person name="Goncalves S."/>
        </authorList>
    </citation>
    <scope>NUCLEOTIDE SEQUENCE [LARGE SCALE GENOMIC DNA]</scope>
    <source>
        <strain evidence="3">cv. HL8</strain>
    </source>
</reference>